<dbReference type="Pfam" id="PF12679">
    <property type="entry name" value="ABC2_membrane_2"/>
    <property type="match status" value="1"/>
</dbReference>
<feature type="transmembrane region" description="Helical" evidence="1">
    <location>
        <begin position="157"/>
        <end position="190"/>
    </location>
</feature>
<dbReference type="PANTHER" id="PTHR43471:SF14">
    <property type="entry name" value="ABC-2 TYPE TRANSPORT SYSTEM PERMEASE PROTEIN"/>
    <property type="match status" value="1"/>
</dbReference>
<evidence type="ECO:0000313" key="2">
    <source>
        <dbReference type="EMBL" id="OWT54801.1"/>
    </source>
</evidence>
<sequence length="361" mass="38896">MPPARPCRPAPRCASCRLPNPAWTRSTTATFSPARHRRNPLMQREGSPWQGLSAVTLKELSDHFSSARMRVLEWLVILTAAAALYGALQGVRSTTAEDPFVFLRLFTDAQAPLPSFAAILGFLIPLVAIGLGFDAINGEYSRRTMSRILSQPLYRDALLLGKFLAGLATLAICLICLWLLVIGLGLILLGVPPSGEEIGRSLVFLVVALVYAGVWLAVAILFSTIFRSAATSALVALGLWLFLALLWPMLAPALAQVIAPPDMMSLLSGQPSLHTLEWQQALQRISPTQLFGESVIAILSPMTRAIGPVFLDQLEGAVLGSPLPLGQSLAIVWPQVVGLVAGCILLFAAAYVVFQRQEVRA</sequence>
<evidence type="ECO:0000256" key="1">
    <source>
        <dbReference type="SAM" id="Phobius"/>
    </source>
</evidence>
<dbReference type="GO" id="GO:0140359">
    <property type="term" value="F:ABC-type transporter activity"/>
    <property type="evidence" value="ECO:0007669"/>
    <property type="project" value="InterPro"/>
</dbReference>
<feature type="transmembrane region" description="Helical" evidence="1">
    <location>
        <begin position="202"/>
        <end position="222"/>
    </location>
</feature>
<dbReference type="PANTHER" id="PTHR43471">
    <property type="entry name" value="ABC TRANSPORTER PERMEASE"/>
    <property type="match status" value="1"/>
</dbReference>
<dbReference type="GO" id="GO:0005886">
    <property type="term" value="C:plasma membrane"/>
    <property type="evidence" value="ECO:0007669"/>
    <property type="project" value="UniProtKB-SubCell"/>
</dbReference>
<organism evidence="2 3">
    <name type="scientific">Candidimonas nitroreducens</name>
    <dbReference type="NCBI Taxonomy" id="683354"/>
    <lineage>
        <taxon>Bacteria</taxon>
        <taxon>Pseudomonadati</taxon>
        <taxon>Pseudomonadota</taxon>
        <taxon>Betaproteobacteria</taxon>
        <taxon>Burkholderiales</taxon>
        <taxon>Alcaligenaceae</taxon>
        <taxon>Candidimonas</taxon>
    </lineage>
</organism>
<feature type="transmembrane region" description="Helical" evidence="1">
    <location>
        <begin position="331"/>
        <end position="354"/>
    </location>
</feature>
<dbReference type="EMBL" id="NJIH01000014">
    <property type="protein sequence ID" value="OWT54801.1"/>
    <property type="molecule type" value="Genomic_DNA"/>
</dbReference>
<keyword evidence="3" id="KW-1185">Reference proteome</keyword>
<accession>A0A225M5H0</accession>
<gene>
    <name evidence="2" type="ORF">CEY11_21845</name>
</gene>
<feature type="transmembrane region" description="Helical" evidence="1">
    <location>
        <begin position="71"/>
        <end position="91"/>
    </location>
</feature>
<feature type="transmembrane region" description="Helical" evidence="1">
    <location>
        <begin position="234"/>
        <end position="259"/>
    </location>
</feature>
<name>A0A225M5H0_9BURK</name>
<dbReference type="AlphaFoldDB" id="A0A225M5H0"/>
<dbReference type="Proteomes" id="UP000214603">
    <property type="component" value="Unassembled WGS sequence"/>
</dbReference>
<proteinExistence type="predicted"/>
<keyword evidence="1" id="KW-0812">Transmembrane</keyword>
<protein>
    <submittedName>
        <fullName evidence="2">ABC transporter permease</fullName>
    </submittedName>
</protein>
<keyword evidence="1" id="KW-0472">Membrane</keyword>
<feature type="transmembrane region" description="Helical" evidence="1">
    <location>
        <begin position="111"/>
        <end position="136"/>
    </location>
</feature>
<keyword evidence="1" id="KW-1133">Transmembrane helix</keyword>
<evidence type="ECO:0000313" key="3">
    <source>
        <dbReference type="Proteomes" id="UP000214603"/>
    </source>
</evidence>
<reference evidence="3" key="1">
    <citation type="submission" date="2017-06" db="EMBL/GenBank/DDBJ databases">
        <title>Herbaspirillum phytohormonus sp. nov., isolated from the root nodule of Robinia pseudoacacia in lead-zinc mine.</title>
        <authorList>
            <person name="Fan M."/>
            <person name="Lin Y."/>
        </authorList>
    </citation>
    <scope>NUCLEOTIDE SEQUENCE [LARGE SCALE GENOMIC DNA]</scope>
    <source>
        <strain evidence="3">SC-089</strain>
    </source>
</reference>
<comment type="caution">
    <text evidence="2">The sequence shown here is derived from an EMBL/GenBank/DDBJ whole genome shotgun (WGS) entry which is preliminary data.</text>
</comment>